<evidence type="ECO:0000313" key="1">
    <source>
        <dbReference type="EMBL" id="SJL11109.1"/>
    </source>
</evidence>
<evidence type="ECO:0000313" key="2">
    <source>
        <dbReference type="Proteomes" id="UP000219338"/>
    </source>
</evidence>
<dbReference type="Proteomes" id="UP000219338">
    <property type="component" value="Unassembled WGS sequence"/>
</dbReference>
<keyword evidence="2" id="KW-1185">Reference proteome</keyword>
<dbReference type="EMBL" id="FUEG01000013">
    <property type="protein sequence ID" value="SJL11109.1"/>
    <property type="molecule type" value="Genomic_DNA"/>
</dbReference>
<dbReference type="AlphaFoldDB" id="A0A284RQQ6"/>
<accession>A0A284RQQ6</accession>
<proteinExistence type="predicted"/>
<protein>
    <submittedName>
        <fullName evidence="1">Uncharacterized protein</fullName>
    </submittedName>
</protein>
<gene>
    <name evidence="1" type="ORF">ARMOST_14512</name>
</gene>
<dbReference type="OrthoDB" id="2414538at2759"/>
<reference evidence="2" key="1">
    <citation type="journal article" date="2017" name="Nat. Ecol. Evol.">
        <title>Genome expansion and lineage-specific genetic innovations in the forest pathogenic fungi Armillaria.</title>
        <authorList>
            <person name="Sipos G."/>
            <person name="Prasanna A.N."/>
            <person name="Walter M.C."/>
            <person name="O'Connor E."/>
            <person name="Balint B."/>
            <person name="Krizsan K."/>
            <person name="Kiss B."/>
            <person name="Hess J."/>
            <person name="Varga T."/>
            <person name="Slot J."/>
            <person name="Riley R."/>
            <person name="Boka B."/>
            <person name="Rigling D."/>
            <person name="Barry K."/>
            <person name="Lee J."/>
            <person name="Mihaltcheva S."/>
            <person name="LaButti K."/>
            <person name="Lipzen A."/>
            <person name="Waldron R."/>
            <person name="Moloney N.M."/>
            <person name="Sperisen C."/>
            <person name="Kredics L."/>
            <person name="Vagvoelgyi C."/>
            <person name="Patrignani A."/>
            <person name="Fitzpatrick D."/>
            <person name="Nagy I."/>
            <person name="Doyle S."/>
            <person name="Anderson J.B."/>
            <person name="Grigoriev I.V."/>
            <person name="Gueldener U."/>
            <person name="Muensterkoetter M."/>
            <person name="Nagy L.G."/>
        </authorList>
    </citation>
    <scope>NUCLEOTIDE SEQUENCE [LARGE SCALE GENOMIC DNA]</scope>
    <source>
        <strain evidence="2">C18/9</strain>
    </source>
</reference>
<name>A0A284RQQ6_ARMOS</name>
<sequence>MALFGPAIRENDHPTCAVFQRPIATSTGSLLATFTEVATRGGQVEGRVKKIQDSPTIAAVANQRNTRSLSMDNRPTRSFEQTELRDVYVSSLRRDPMMIFVNYFAVFQLVDVQESPQESGDLLMYGVTKSGNSILATITGYKPYRYAYPKSISGDEQDVEVALKAHLHDLELGDRGIDIGVVVDGPNNQCTDKLLKLSFSGPSTLLDNKNKSWDIQRMHLYSYPKITVA</sequence>
<organism evidence="1 2">
    <name type="scientific">Armillaria ostoyae</name>
    <name type="common">Armillaria root rot fungus</name>
    <dbReference type="NCBI Taxonomy" id="47428"/>
    <lineage>
        <taxon>Eukaryota</taxon>
        <taxon>Fungi</taxon>
        <taxon>Dikarya</taxon>
        <taxon>Basidiomycota</taxon>
        <taxon>Agaricomycotina</taxon>
        <taxon>Agaricomycetes</taxon>
        <taxon>Agaricomycetidae</taxon>
        <taxon>Agaricales</taxon>
        <taxon>Marasmiineae</taxon>
        <taxon>Physalacriaceae</taxon>
        <taxon>Armillaria</taxon>
    </lineage>
</organism>